<sequence>MPDADDLSTASRLCLACGLCCDGTVFGFAHIEEEEVEDTAGIGLQTIRTTNDEPAFLLGCHYLDGAACTRYRDWRPSVCGDYFCEVQKRVGKQELAEDEAFSIIARARQMTEEIKALLPPGVPISQARRLFKDLAAKRPDIAPDEATFVVKMFVLERFLDSAFRGAKRAHLRSAAQPAPSRQDTGAA</sequence>
<gene>
    <name evidence="1" type="ORF">NJ75_00629</name>
</gene>
<comment type="caution">
    <text evidence="1">The sequence shown here is derived from an EMBL/GenBank/DDBJ whole genome shotgun (WGS) entry which is preliminary data.</text>
</comment>
<reference evidence="1 2" key="1">
    <citation type="submission" date="2014-10" db="EMBL/GenBank/DDBJ databases">
        <title>Draft genome sequence of Novosphingobium subterraneum DSM 12447.</title>
        <authorList>
            <person name="Gan H.M."/>
            <person name="Gan H.Y."/>
            <person name="Savka M.A."/>
        </authorList>
    </citation>
    <scope>NUCLEOTIDE SEQUENCE [LARGE SCALE GENOMIC DNA]</scope>
    <source>
        <strain evidence="1 2">DSM 12447</strain>
    </source>
</reference>
<dbReference type="RefSeq" id="WP_039331374.1">
    <property type="nucleotide sequence ID" value="NZ_JRVC01000002.1"/>
</dbReference>
<organism evidence="1 2">
    <name type="scientific">Novosphingobium subterraneum</name>
    <dbReference type="NCBI Taxonomy" id="48936"/>
    <lineage>
        <taxon>Bacteria</taxon>
        <taxon>Pseudomonadati</taxon>
        <taxon>Pseudomonadota</taxon>
        <taxon>Alphaproteobacteria</taxon>
        <taxon>Sphingomonadales</taxon>
        <taxon>Sphingomonadaceae</taxon>
        <taxon>Novosphingobium</taxon>
    </lineage>
</organism>
<name>A0A0B9AET8_9SPHN</name>
<keyword evidence="2" id="KW-1185">Reference proteome</keyword>
<proteinExistence type="predicted"/>
<evidence type="ECO:0000313" key="1">
    <source>
        <dbReference type="EMBL" id="KHS49192.1"/>
    </source>
</evidence>
<dbReference type="STRING" id="48936.NJ75_00629"/>
<dbReference type="AlphaFoldDB" id="A0A0B9AET8"/>
<protein>
    <recommendedName>
        <fullName evidence="3">Flagellin N-methylase</fullName>
    </recommendedName>
</protein>
<evidence type="ECO:0008006" key="3">
    <source>
        <dbReference type="Google" id="ProtNLM"/>
    </source>
</evidence>
<dbReference type="Proteomes" id="UP000031338">
    <property type="component" value="Unassembled WGS sequence"/>
</dbReference>
<evidence type="ECO:0000313" key="2">
    <source>
        <dbReference type="Proteomes" id="UP000031338"/>
    </source>
</evidence>
<dbReference type="EMBL" id="JRVC01000002">
    <property type="protein sequence ID" value="KHS49192.1"/>
    <property type="molecule type" value="Genomic_DNA"/>
</dbReference>
<dbReference type="PATRIC" id="fig|48936.3.peg.637"/>
<accession>A0A0B9AET8</accession>